<evidence type="ECO:0000313" key="3">
    <source>
        <dbReference type="Proteomes" id="UP000652761"/>
    </source>
</evidence>
<comment type="caution">
    <text evidence="2">The sequence shown here is derived from an EMBL/GenBank/DDBJ whole genome shotgun (WGS) entry which is preliminary data.</text>
</comment>
<sequence>AAEMDGCFSLRLVRNGSNGPTLGSPSLGISTGTSDQLFVSLLVNPRTFEEGQTILPGFLAVFY</sequence>
<feature type="non-terminal residue" evidence="2">
    <location>
        <position position="63"/>
    </location>
</feature>
<dbReference type="Proteomes" id="UP000652761">
    <property type="component" value="Unassembled WGS sequence"/>
</dbReference>
<evidence type="ECO:0000313" key="1">
    <source>
        <dbReference type="EMBL" id="MQL74185.1"/>
    </source>
</evidence>
<proteinExistence type="predicted"/>
<accession>A0A843U3Y5</accession>
<organism evidence="2 3">
    <name type="scientific">Colocasia esculenta</name>
    <name type="common">Wild taro</name>
    <name type="synonym">Arum esculentum</name>
    <dbReference type="NCBI Taxonomy" id="4460"/>
    <lineage>
        <taxon>Eukaryota</taxon>
        <taxon>Viridiplantae</taxon>
        <taxon>Streptophyta</taxon>
        <taxon>Embryophyta</taxon>
        <taxon>Tracheophyta</taxon>
        <taxon>Spermatophyta</taxon>
        <taxon>Magnoliopsida</taxon>
        <taxon>Liliopsida</taxon>
        <taxon>Araceae</taxon>
        <taxon>Aroideae</taxon>
        <taxon>Colocasieae</taxon>
        <taxon>Colocasia</taxon>
    </lineage>
</organism>
<gene>
    <name evidence="1" type="ORF">Taro_006525</name>
    <name evidence="2" type="ORF">Taro_010555</name>
</gene>
<protein>
    <submittedName>
        <fullName evidence="2">Uncharacterized protein</fullName>
    </submittedName>
</protein>
<name>A0A843U3Y5_COLES</name>
<evidence type="ECO:0000313" key="2">
    <source>
        <dbReference type="EMBL" id="MQL78145.1"/>
    </source>
</evidence>
<dbReference type="EMBL" id="NMUH01000195">
    <property type="protein sequence ID" value="MQL74185.1"/>
    <property type="molecule type" value="Genomic_DNA"/>
</dbReference>
<keyword evidence="3" id="KW-1185">Reference proteome</keyword>
<reference evidence="2" key="1">
    <citation type="submission" date="2017-07" db="EMBL/GenBank/DDBJ databases">
        <title>Taro Niue Genome Assembly and Annotation.</title>
        <authorList>
            <person name="Atibalentja N."/>
            <person name="Keating K."/>
            <person name="Fields C.J."/>
        </authorList>
    </citation>
    <scope>NUCLEOTIDE SEQUENCE</scope>
    <source>
        <strain evidence="2">Niue_2</strain>
        <tissue evidence="2">Leaf</tissue>
    </source>
</reference>
<dbReference type="EMBL" id="NMUH01000384">
    <property type="protein sequence ID" value="MQL78145.1"/>
    <property type="molecule type" value="Genomic_DNA"/>
</dbReference>
<dbReference type="AlphaFoldDB" id="A0A843U3Y5"/>